<evidence type="ECO:0000313" key="2">
    <source>
        <dbReference type="Proteomes" id="UP000015344"/>
    </source>
</evidence>
<organism evidence="1 2">
    <name type="scientific">Paenibacillus alvei TS-15</name>
    <dbReference type="NCBI Taxonomy" id="1117108"/>
    <lineage>
        <taxon>Bacteria</taxon>
        <taxon>Bacillati</taxon>
        <taxon>Bacillota</taxon>
        <taxon>Bacilli</taxon>
        <taxon>Bacillales</taxon>
        <taxon>Paenibacillaceae</taxon>
        <taxon>Paenibacillus</taxon>
    </lineage>
</organism>
<comment type="caution">
    <text evidence="1">The sequence shown here is derived from an EMBL/GenBank/DDBJ whole genome shotgun (WGS) entry which is preliminary data.</text>
</comment>
<evidence type="ECO:0000313" key="1">
    <source>
        <dbReference type="EMBL" id="EPY06501.1"/>
    </source>
</evidence>
<gene>
    <name evidence="1" type="ORF">PAALTS15_15176</name>
</gene>
<dbReference type="AlphaFoldDB" id="S9TW86"/>
<reference evidence="1 2" key="1">
    <citation type="submission" date="2013-05" db="EMBL/GenBank/DDBJ databases">
        <authorList>
            <person name="Strain E.A."/>
            <person name="Brown E."/>
            <person name="Allard M.W."/>
            <person name="Luo Y.L."/>
        </authorList>
    </citation>
    <scope>NUCLEOTIDE SEQUENCE [LARGE SCALE GENOMIC DNA]</scope>
    <source>
        <strain evidence="1 2">TS-15</strain>
    </source>
</reference>
<sequence length="30" mass="3259">MICKLESRGDFIVQRADGSSSYQLAVVVDA</sequence>
<name>S9TW86_PAEAL</name>
<accession>S9TW86</accession>
<dbReference type="Proteomes" id="UP000015344">
    <property type="component" value="Unassembled WGS sequence"/>
</dbReference>
<protein>
    <submittedName>
        <fullName evidence="1">Uncharacterized protein</fullName>
    </submittedName>
</protein>
<proteinExistence type="predicted"/>
<dbReference type="EMBL" id="ATMT01000054">
    <property type="protein sequence ID" value="EPY06501.1"/>
    <property type="molecule type" value="Genomic_DNA"/>
</dbReference>